<keyword evidence="7" id="KW-0472">Membrane</keyword>
<name>A0A6N3CX76_CLOSY</name>
<evidence type="ECO:0000256" key="7">
    <source>
        <dbReference type="SAM" id="Phobius"/>
    </source>
</evidence>
<keyword evidence="5" id="KW-0326">Glycosidase</keyword>
<evidence type="ECO:0000256" key="5">
    <source>
        <dbReference type="ARBA" id="ARBA00023295"/>
    </source>
</evidence>
<organism evidence="9">
    <name type="scientific">Clostridium symbiosum</name>
    <name type="common">Bacteroides symbiosus</name>
    <dbReference type="NCBI Taxonomy" id="1512"/>
    <lineage>
        <taxon>Bacteria</taxon>
        <taxon>Bacillati</taxon>
        <taxon>Bacillota</taxon>
        <taxon>Clostridia</taxon>
        <taxon>Lachnospirales</taxon>
        <taxon>Lachnospiraceae</taxon>
        <taxon>Otoolea</taxon>
    </lineage>
</organism>
<dbReference type="InterPro" id="IPR017853">
    <property type="entry name" value="GH"/>
</dbReference>
<dbReference type="InterPro" id="IPR036962">
    <property type="entry name" value="Glyco_hydro_3_N_sf"/>
</dbReference>
<comment type="similarity">
    <text evidence="2">Belongs to the glycosyl hydrolase 3 family.</text>
</comment>
<evidence type="ECO:0000313" key="9">
    <source>
        <dbReference type="EMBL" id="VYU20224.1"/>
    </source>
</evidence>
<gene>
    <name evidence="9" type="primary">ybbD</name>
    <name evidence="9" type="ORF">CSLFYP84_01569</name>
</gene>
<feature type="domain" description="Glycoside hydrolase family 3 N-terminal" evidence="8">
    <location>
        <begin position="104"/>
        <end position="436"/>
    </location>
</feature>
<dbReference type="InterPro" id="IPR050226">
    <property type="entry name" value="NagZ_Beta-hexosaminidase"/>
</dbReference>
<feature type="transmembrane region" description="Helical" evidence="7">
    <location>
        <begin position="21"/>
        <end position="44"/>
    </location>
</feature>
<evidence type="ECO:0000256" key="2">
    <source>
        <dbReference type="ARBA" id="ARBA00005336"/>
    </source>
</evidence>
<keyword evidence="9" id="KW-0449">Lipoprotein</keyword>
<dbReference type="RefSeq" id="WP_009298372.1">
    <property type="nucleotide sequence ID" value="NZ_CACRUA010000020.1"/>
</dbReference>
<proteinExistence type="inferred from homology"/>
<dbReference type="GO" id="GO:0005975">
    <property type="term" value="P:carbohydrate metabolic process"/>
    <property type="evidence" value="ECO:0007669"/>
    <property type="project" value="InterPro"/>
</dbReference>
<sequence length="439" mass="47645">MEERQRGQSRRNPKSRRRQRGPAAGWLVLLLVAAAAAAVSVFFLRHLKVQEEERAKTRDSSEAVVTEYFPGDDRNEAAKDSAASEENLEGKTPMTVEEALQEMTLREKVLQLFMVTPEALTGVDEVYAAGAKTEESIREYPVGGIVYFKQNLRSPDQVKDMLTRTQKYFRDNTGIEAFLAVDEEGGQVSRISGREEFGIASFPDMSEIGASGEPQKAYEVGDKIGTYLADLGFNMDFAPVADVLTNPENTVVARRSFGTDGAVTAAFSNEVVKGLQAHGISAVLKHFPGHGGTTADSHDGYAATERTLEELMAEDFVPFLEGGRAGARFIMSGHIAAPAVTGDNTPASMSPKMITEILRGTLGYDGIIITDALNMGAVTSSYSSADAAVRALQAGNDMLLMPENFQEAYQGVLTAVENGTLSEERINQSVERILKVKFH</sequence>
<dbReference type="InterPro" id="IPR001764">
    <property type="entry name" value="Glyco_hydro_3_N"/>
</dbReference>
<dbReference type="PANTHER" id="PTHR30480">
    <property type="entry name" value="BETA-HEXOSAMINIDASE-RELATED"/>
    <property type="match status" value="1"/>
</dbReference>
<keyword evidence="4" id="KW-0378">Hydrolase</keyword>
<reference evidence="9" key="1">
    <citation type="submission" date="2019-11" db="EMBL/GenBank/DDBJ databases">
        <authorList>
            <person name="Feng L."/>
        </authorList>
    </citation>
    <scope>NUCLEOTIDE SEQUENCE</scope>
    <source>
        <strain evidence="9">CsymbiosumLFYP84</strain>
    </source>
</reference>
<dbReference type="SUPFAM" id="SSF51445">
    <property type="entry name" value="(Trans)glycosidases"/>
    <property type="match status" value="1"/>
</dbReference>
<accession>A0A6N3CX76</accession>
<comment type="catalytic activity">
    <reaction evidence="1">
        <text>Hydrolysis of terminal non-reducing N-acetyl-D-hexosamine residues in N-acetyl-beta-D-hexosaminides.</text>
        <dbReference type="EC" id="3.2.1.52"/>
    </reaction>
</comment>
<feature type="region of interest" description="Disordered" evidence="6">
    <location>
        <begin position="54"/>
        <end position="90"/>
    </location>
</feature>
<dbReference type="EMBL" id="CACRUA010000020">
    <property type="protein sequence ID" value="VYU20224.1"/>
    <property type="molecule type" value="Genomic_DNA"/>
</dbReference>
<evidence type="ECO:0000256" key="4">
    <source>
        <dbReference type="ARBA" id="ARBA00022801"/>
    </source>
</evidence>
<dbReference type="Pfam" id="PF00933">
    <property type="entry name" value="Glyco_hydro_3"/>
    <property type="match status" value="1"/>
</dbReference>
<dbReference type="GO" id="GO:0004563">
    <property type="term" value="F:beta-N-acetylhexosaminidase activity"/>
    <property type="evidence" value="ECO:0007669"/>
    <property type="project" value="UniProtKB-EC"/>
</dbReference>
<evidence type="ECO:0000256" key="1">
    <source>
        <dbReference type="ARBA" id="ARBA00001231"/>
    </source>
</evidence>
<dbReference type="GO" id="GO:0009254">
    <property type="term" value="P:peptidoglycan turnover"/>
    <property type="evidence" value="ECO:0007669"/>
    <property type="project" value="TreeGrafter"/>
</dbReference>
<dbReference type="PANTHER" id="PTHR30480:SF13">
    <property type="entry name" value="BETA-HEXOSAMINIDASE"/>
    <property type="match status" value="1"/>
</dbReference>
<evidence type="ECO:0000259" key="8">
    <source>
        <dbReference type="Pfam" id="PF00933"/>
    </source>
</evidence>
<keyword evidence="7" id="KW-0812">Transmembrane</keyword>
<protein>
    <recommendedName>
        <fullName evidence="3">beta-N-acetylhexosaminidase</fullName>
        <ecNumber evidence="3">3.2.1.52</ecNumber>
    </recommendedName>
</protein>
<evidence type="ECO:0000256" key="3">
    <source>
        <dbReference type="ARBA" id="ARBA00012663"/>
    </source>
</evidence>
<dbReference type="AlphaFoldDB" id="A0A6N3CX76"/>
<dbReference type="Gene3D" id="3.20.20.300">
    <property type="entry name" value="Glycoside hydrolase, family 3, N-terminal domain"/>
    <property type="match status" value="1"/>
</dbReference>
<keyword evidence="7" id="KW-1133">Transmembrane helix</keyword>
<evidence type="ECO:0000256" key="6">
    <source>
        <dbReference type="SAM" id="MobiDB-lite"/>
    </source>
</evidence>
<dbReference type="EC" id="3.2.1.52" evidence="3"/>